<dbReference type="InterPro" id="IPR050744">
    <property type="entry name" value="AI-2_Isomerase_LsrG"/>
</dbReference>
<accession>A0A0D0IQN5</accession>
<evidence type="ECO:0000313" key="3">
    <source>
        <dbReference type="Proteomes" id="UP000032120"/>
    </source>
</evidence>
<keyword evidence="2" id="KW-0503">Monooxygenase</keyword>
<dbReference type="PANTHER" id="PTHR33336">
    <property type="entry name" value="QUINOL MONOOXYGENASE YGIN-RELATED"/>
    <property type="match status" value="1"/>
</dbReference>
<dbReference type="GO" id="GO:0004497">
    <property type="term" value="F:monooxygenase activity"/>
    <property type="evidence" value="ECO:0007669"/>
    <property type="project" value="UniProtKB-KW"/>
</dbReference>
<keyword evidence="2" id="KW-0560">Oxidoreductase</keyword>
<organism evidence="2 3">
    <name type="scientific">Leucobacter komagatae</name>
    <dbReference type="NCBI Taxonomy" id="55969"/>
    <lineage>
        <taxon>Bacteria</taxon>
        <taxon>Bacillati</taxon>
        <taxon>Actinomycetota</taxon>
        <taxon>Actinomycetes</taxon>
        <taxon>Micrococcales</taxon>
        <taxon>Microbacteriaceae</taxon>
        <taxon>Leucobacter</taxon>
    </lineage>
</organism>
<feature type="domain" description="ABM" evidence="1">
    <location>
        <begin position="2"/>
        <end position="91"/>
    </location>
</feature>
<dbReference type="EMBL" id="JXSQ01000003">
    <property type="protein sequence ID" value="KIP53337.1"/>
    <property type="molecule type" value="Genomic_DNA"/>
</dbReference>
<dbReference type="Pfam" id="PF03992">
    <property type="entry name" value="ABM"/>
    <property type="match status" value="1"/>
</dbReference>
<evidence type="ECO:0000313" key="2">
    <source>
        <dbReference type="EMBL" id="KIP53337.1"/>
    </source>
</evidence>
<protein>
    <submittedName>
        <fullName evidence="2">Antibiotic biosynthesis monooxygenase</fullName>
    </submittedName>
</protein>
<dbReference type="SUPFAM" id="SSF54909">
    <property type="entry name" value="Dimeric alpha+beta barrel"/>
    <property type="match status" value="1"/>
</dbReference>
<dbReference type="PANTHER" id="PTHR33336:SF3">
    <property type="entry name" value="ABM DOMAIN-CONTAINING PROTEIN"/>
    <property type="match status" value="1"/>
</dbReference>
<dbReference type="RefSeq" id="WP_042543065.1">
    <property type="nucleotide sequence ID" value="NZ_JXSQ01000003.1"/>
</dbReference>
<dbReference type="AlphaFoldDB" id="A0A0D0IQN5"/>
<proteinExistence type="predicted"/>
<dbReference type="GO" id="GO:0005829">
    <property type="term" value="C:cytosol"/>
    <property type="evidence" value="ECO:0007669"/>
    <property type="project" value="TreeGrafter"/>
</dbReference>
<keyword evidence="3" id="KW-1185">Reference proteome</keyword>
<dbReference type="OrthoDB" id="5080511at2"/>
<dbReference type="InterPro" id="IPR011008">
    <property type="entry name" value="Dimeric_a/b-barrel"/>
</dbReference>
<reference evidence="2 3" key="1">
    <citation type="submission" date="2015-01" db="EMBL/GenBank/DDBJ databases">
        <title>Draft genome sequence of Leucobacter komagatae strain VKM ST2845.</title>
        <authorList>
            <person name="Karlyshev A.V."/>
            <person name="Kudryashova E.B."/>
        </authorList>
    </citation>
    <scope>NUCLEOTIDE SEQUENCE [LARGE SCALE GENOMIC DNA]</scope>
    <source>
        <strain evidence="2 3">VKM ST2845</strain>
    </source>
</reference>
<dbReference type="Gene3D" id="3.30.70.100">
    <property type="match status" value="1"/>
</dbReference>
<name>A0A0D0IQN5_9MICO</name>
<dbReference type="Proteomes" id="UP000032120">
    <property type="component" value="Unassembled WGS sequence"/>
</dbReference>
<dbReference type="PROSITE" id="PS51725">
    <property type="entry name" value="ABM"/>
    <property type="match status" value="1"/>
</dbReference>
<comment type="caution">
    <text evidence="2">The sequence shown here is derived from an EMBL/GenBank/DDBJ whole genome shotgun (WGS) entry which is preliminary data.</text>
</comment>
<evidence type="ECO:0000259" key="1">
    <source>
        <dbReference type="PROSITE" id="PS51725"/>
    </source>
</evidence>
<sequence>MLKVIAQDFIRLDAIDLVMPLYRELVELTRLEPLNIDYELCIDREDPGHFIFLETWPDRAALDAHCETEHFRRLVPQIDAFQRSADTYIQMRPAFA</sequence>
<gene>
    <name evidence="2" type="ORF">SD72_03620</name>
</gene>
<dbReference type="InterPro" id="IPR007138">
    <property type="entry name" value="ABM_dom"/>
</dbReference>